<protein>
    <submittedName>
        <fullName evidence="3">Glycosyl transferase group 1</fullName>
    </submittedName>
</protein>
<dbReference type="Pfam" id="PF00534">
    <property type="entry name" value="Glycos_transf_1"/>
    <property type="match status" value="1"/>
</dbReference>
<dbReference type="Proteomes" id="UP000002297">
    <property type="component" value="Chromosome"/>
</dbReference>
<evidence type="ECO:0000313" key="3">
    <source>
        <dbReference type="EMBL" id="EAP86964.1"/>
    </source>
</evidence>
<evidence type="ECO:0000259" key="1">
    <source>
        <dbReference type="Pfam" id="PF00534"/>
    </source>
</evidence>
<dbReference type="SUPFAM" id="SSF53756">
    <property type="entry name" value="UDP-Glycosyltransferase/glycogen phosphorylase"/>
    <property type="match status" value="1"/>
</dbReference>
<dbReference type="OrthoDB" id="9811239at2"/>
<dbReference type="PANTHER" id="PTHR12526:SF630">
    <property type="entry name" value="GLYCOSYLTRANSFERASE"/>
    <property type="match status" value="1"/>
</dbReference>
<dbReference type="RefSeq" id="WP_013188345.1">
    <property type="nucleotide sequence ID" value="NC_014230.1"/>
</dbReference>
<dbReference type="CAZy" id="GT4">
    <property type="family name" value="Glycosyltransferase Family 4"/>
</dbReference>
<dbReference type="PANTHER" id="PTHR12526">
    <property type="entry name" value="GLYCOSYLTRANSFERASE"/>
    <property type="match status" value="1"/>
</dbReference>
<keyword evidence="4" id="KW-1185">Reference proteome</keyword>
<feature type="domain" description="Glycosyl transferase family 1" evidence="1">
    <location>
        <begin position="185"/>
        <end position="341"/>
    </location>
</feature>
<sequence length="365" mass="41247">MKNSKHIAIFVPSFLGGGVEKMMVYLANNFVGKNYTVDYIVINNSGPYKKLLSSQVNIVDLRKKRILNTIFPLTKYLNNNKPDALLTAMNYVNIIAIVSCILSYNKINIIISERAITSLNIIQSRYSFLMKILIKLFYKYPKKIVAISTDVKTDLENNFNVKSKKIKVIYNMVNINKINKVIPDESIRKQLGIKTTNNLLIAIGRLDKYKNFQYLISSLVHLKNLNNTHLILLGDGEEKESLVNQINLLNLNKNVSLLGFVDNPESYLKVSNLFISTSTQEGFGNVIIEAMAAGVPVVVTNCLGGPREILCNGKFGELVPLNKPQILAKAIEKSLSRKKHPDIKKRSKDFSINIISQQYLNFLFQ</sequence>
<dbReference type="eggNOG" id="COG0438">
    <property type="taxonomic scope" value="Bacteria"/>
</dbReference>
<dbReference type="GO" id="GO:0016757">
    <property type="term" value="F:glycosyltransferase activity"/>
    <property type="evidence" value="ECO:0007669"/>
    <property type="project" value="InterPro"/>
</dbReference>
<dbReference type="STRING" id="216432.CA2559_13028"/>
<name>A3UAX8_CROAH</name>
<keyword evidence="3" id="KW-0808">Transferase</keyword>
<gene>
    <name evidence="3" type="ordered locus">CA2559_13028</name>
</gene>
<dbReference type="HOGENOM" id="CLU_009583_0_0_10"/>
<reference evidence="3 4" key="1">
    <citation type="journal article" date="2010" name="J. Bacteriol.">
        <title>The complete genome sequence of Croceibacter atlanticus HTCC2559T.</title>
        <authorList>
            <person name="Oh H.M."/>
            <person name="Kang I."/>
            <person name="Ferriera S."/>
            <person name="Giovannoni S.J."/>
            <person name="Cho J.C."/>
        </authorList>
    </citation>
    <scope>NUCLEOTIDE SEQUENCE [LARGE SCALE GENOMIC DNA]</scope>
    <source>
        <strain evidence="4">ATCC BAA-628 / HTCC2559 / KCTC 12090</strain>
    </source>
</reference>
<dbReference type="EMBL" id="CP002046">
    <property type="protein sequence ID" value="EAP86964.1"/>
    <property type="molecule type" value="Genomic_DNA"/>
</dbReference>
<dbReference type="GeneID" id="89454317"/>
<evidence type="ECO:0000313" key="4">
    <source>
        <dbReference type="Proteomes" id="UP000002297"/>
    </source>
</evidence>
<dbReference type="Gene3D" id="3.40.50.2000">
    <property type="entry name" value="Glycogen Phosphorylase B"/>
    <property type="match status" value="2"/>
</dbReference>
<dbReference type="CDD" id="cd03811">
    <property type="entry name" value="GT4_GT28_WabH-like"/>
    <property type="match status" value="1"/>
</dbReference>
<dbReference type="AlphaFoldDB" id="A3UAX8"/>
<dbReference type="InterPro" id="IPR028098">
    <property type="entry name" value="Glyco_trans_4-like_N"/>
</dbReference>
<feature type="domain" description="Glycosyltransferase subfamily 4-like N-terminal" evidence="2">
    <location>
        <begin position="17"/>
        <end position="176"/>
    </location>
</feature>
<dbReference type="InterPro" id="IPR001296">
    <property type="entry name" value="Glyco_trans_1"/>
</dbReference>
<dbReference type="KEGG" id="cat:CA2559_13028"/>
<organism evidence="3 4">
    <name type="scientific">Croceibacter atlanticus (strain ATCC BAA-628 / JCM 21780 / CIP 108009 / IAM 15332 / KCTC 12090 / HTCC2559)</name>
    <dbReference type="NCBI Taxonomy" id="216432"/>
    <lineage>
        <taxon>Bacteria</taxon>
        <taxon>Pseudomonadati</taxon>
        <taxon>Bacteroidota</taxon>
        <taxon>Flavobacteriia</taxon>
        <taxon>Flavobacteriales</taxon>
        <taxon>Flavobacteriaceae</taxon>
        <taxon>Croceibacter</taxon>
    </lineage>
</organism>
<evidence type="ECO:0000259" key="2">
    <source>
        <dbReference type="Pfam" id="PF13439"/>
    </source>
</evidence>
<dbReference type="Pfam" id="PF13439">
    <property type="entry name" value="Glyco_transf_4"/>
    <property type="match status" value="1"/>
</dbReference>
<proteinExistence type="predicted"/>
<accession>A3UAX8</accession>